<accession>A0AAN8RNZ4</accession>
<protein>
    <submittedName>
        <fullName evidence="2">Uncharacterized protein</fullName>
    </submittedName>
</protein>
<gene>
    <name evidence="2" type="ORF">TWF718_005561</name>
</gene>
<keyword evidence="3" id="KW-1185">Reference proteome</keyword>
<feature type="compositionally biased region" description="Acidic residues" evidence="1">
    <location>
        <begin position="12"/>
        <end position="36"/>
    </location>
</feature>
<organism evidence="2 3">
    <name type="scientific">Orbilia javanica</name>
    <dbReference type="NCBI Taxonomy" id="47235"/>
    <lineage>
        <taxon>Eukaryota</taxon>
        <taxon>Fungi</taxon>
        <taxon>Dikarya</taxon>
        <taxon>Ascomycota</taxon>
        <taxon>Pezizomycotina</taxon>
        <taxon>Orbiliomycetes</taxon>
        <taxon>Orbiliales</taxon>
        <taxon>Orbiliaceae</taxon>
        <taxon>Orbilia</taxon>
    </lineage>
</organism>
<sequence>MSMGASIINGDGDGDGDDDEEDEEDEEEDDDDDDDDVCRNDKESDMATDKWKNENERKPSNHTATKLALKMHTTYPL</sequence>
<evidence type="ECO:0000256" key="1">
    <source>
        <dbReference type="SAM" id="MobiDB-lite"/>
    </source>
</evidence>
<evidence type="ECO:0000313" key="2">
    <source>
        <dbReference type="EMBL" id="KAK6347727.1"/>
    </source>
</evidence>
<name>A0AAN8RNZ4_9PEZI</name>
<comment type="caution">
    <text evidence="2">The sequence shown here is derived from an EMBL/GenBank/DDBJ whole genome shotgun (WGS) entry which is preliminary data.</text>
</comment>
<dbReference type="AlphaFoldDB" id="A0AAN8RNZ4"/>
<evidence type="ECO:0000313" key="3">
    <source>
        <dbReference type="Proteomes" id="UP001313282"/>
    </source>
</evidence>
<feature type="region of interest" description="Disordered" evidence="1">
    <location>
        <begin position="1"/>
        <end position="77"/>
    </location>
</feature>
<proteinExistence type="predicted"/>
<dbReference type="EMBL" id="JAVHNR010000003">
    <property type="protein sequence ID" value="KAK6347727.1"/>
    <property type="molecule type" value="Genomic_DNA"/>
</dbReference>
<reference evidence="2 3" key="1">
    <citation type="submission" date="2019-10" db="EMBL/GenBank/DDBJ databases">
        <authorList>
            <person name="Palmer J.M."/>
        </authorList>
    </citation>
    <scope>NUCLEOTIDE SEQUENCE [LARGE SCALE GENOMIC DNA]</scope>
    <source>
        <strain evidence="2 3">TWF718</strain>
    </source>
</reference>
<dbReference type="Proteomes" id="UP001313282">
    <property type="component" value="Unassembled WGS sequence"/>
</dbReference>
<feature type="compositionally biased region" description="Basic and acidic residues" evidence="1">
    <location>
        <begin position="37"/>
        <end position="59"/>
    </location>
</feature>